<evidence type="ECO:0000256" key="2">
    <source>
        <dbReference type="ARBA" id="ARBA00022630"/>
    </source>
</evidence>
<dbReference type="InterPro" id="IPR036188">
    <property type="entry name" value="FAD/NAD-bd_sf"/>
</dbReference>
<accession>A0ABQ2FBF5</accession>
<dbReference type="Proteomes" id="UP000662111">
    <property type="component" value="Unassembled WGS sequence"/>
</dbReference>
<evidence type="ECO:0000256" key="4">
    <source>
        <dbReference type="ARBA" id="ARBA00023002"/>
    </source>
</evidence>
<dbReference type="InterPro" id="IPR006076">
    <property type="entry name" value="FAD-dep_OxRdtase"/>
</dbReference>
<dbReference type="RefSeq" id="WP_022922545.1">
    <property type="nucleotide sequence ID" value="NZ_BMLB01000004.1"/>
</dbReference>
<evidence type="ECO:0000259" key="6">
    <source>
        <dbReference type="Pfam" id="PF01266"/>
    </source>
</evidence>
<protein>
    <submittedName>
        <fullName evidence="7">Hydroxyglutarate oxidase</fullName>
    </submittedName>
</protein>
<dbReference type="SUPFAM" id="SSF51905">
    <property type="entry name" value="FAD/NAD(P)-binding domain"/>
    <property type="match status" value="1"/>
</dbReference>
<keyword evidence="4" id="KW-0560">Oxidoreductase</keyword>
<comment type="caution">
    <text evidence="7">The sequence shown here is derived from an EMBL/GenBank/DDBJ whole genome shotgun (WGS) entry which is preliminary data.</text>
</comment>
<evidence type="ECO:0000313" key="7">
    <source>
        <dbReference type="EMBL" id="GGK71208.1"/>
    </source>
</evidence>
<evidence type="ECO:0000256" key="5">
    <source>
        <dbReference type="ARBA" id="ARBA00037941"/>
    </source>
</evidence>
<proteinExistence type="inferred from homology"/>
<evidence type="ECO:0000256" key="1">
    <source>
        <dbReference type="ARBA" id="ARBA00001974"/>
    </source>
</evidence>
<gene>
    <name evidence="7" type="ORF">GCM10011509_19580</name>
</gene>
<keyword evidence="8" id="KW-1185">Reference proteome</keyword>
<dbReference type="Gene3D" id="3.30.9.10">
    <property type="entry name" value="D-Amino Acid Oxidase, subunit A, domain 2"/>
    <property type="match status" value="1"/>
</dbReference>
<name>A0ABQ2FBF5_9MICO</name>
<comment type="similarity">
    <text evidence="5">Belongs to the L2HGDH family.</text>
</comment>
<dbReference type="EMBL" id="BMLB01000004">
    <property type="protein sequence ID" value="GGK71208.1"/>
    <property type="molecule type" value="Genomic_DNA"/>
</dbReference>
<keyword evidence="2" id="KW-0285">Flavoprotein</keyword>
<dbReference type="PANTHER" id="PTHR43104">
    <property type="entry name" value="L-2-HYDROXYGLUTARATE DEHYDROGENASE, MITOCHONDRIAL"/>
    <property type="match status" value="1"/>
</dbReference>
<feature type="domain" description="FAD dependent oxidoreductase" evidence="6">
    <location>
        <begin position="6"/>
        <end position="398"/>
    </location>
</feature>
<evidence type="ECO:0000313" key="8">
    <source>
        <dbReference type="Proteomes" id="UP000662111"/>
    </source>
</evidence>
<sequence>MPNAHDVVVIGGGIVGLATAMTLLQRRPGSDVLVLEKEQRLAQHQSGHNSGVIHAGVYYAPGSLKARLCVEGARATREFCDEHGVAYRDTGKLIVATDEAELARMEALHERAAGNGLDLERIDAAELHRREPNVAGLGALFSPSTGIVDYAQICRALAREVERLGGEVRVGCEVIGLIETPGQVRVELRESDEVAGPVAARRLVACGGIQADRLARMAGVRTDVRIIPFRGEYYRLPESRHDIVRALIYPVPDPSLPFLGVHLTLMMEGGVTVGPNAVQGWSREGYPRFAVDARDTADVLSFPGWWRFARANLRSGLAEQWNSLSKGAYLALVRRYCPSLGVDDLGPHEAGIRAQALRADGTMVEDFLVLKTPRTVHVLNAPSPAATSALPIAGLVADHLTGPA</sequence>
<organism evidence="7 8">
    <name type="scientific">Ornithinimicrobium pekingense</name>
    <dbReference type="NCBI Taxonomy" id="384677"/>
    <lineage>
        <taxon>Bacteria</taxon>
        <taxon>Bacillati</taxon>
        <taxon>Actinomycetota</taxon>
        <taxon>Actinomycetes</taxon>
        <taxon>Micrococcales</taxon>
        <taxon>Ornithinimicrobiaceae</taxon>
        <taxon>Ornithinimicrobium</taxon>
    </lineage>
</organism>
<keyword evidence="3" id="KW-0274">FAD</keyword>
<dbReference type="Gene3D" id="3.50.50.60">
    <property type="entry name" value="FAD/NAD(P)-binding domain"/>
    <property type="match status" value="1"/>
</dbReference>
<dbReference type="PANTHER" id="PTHR43104:SF2">
    <property type="entry name" value="L-2-HYDROXYGLUTARATE DEHYDROGENASE, MITOCHONDRIAL"/>
    <property type="match status" value="1"/>
</dbReference>
<reference evidence="8" key="1">
    <citation type="journal article" date="2019" name="Int. J. Syst. Evol. Microbiol.">
        <title>The Global Catalogue of Microorganisms (GCM) 10K type strain sequencing project: providing services to taxonomists for standard genome sequencing and annotation.</title>
        <authorList>
            <consortium name="The Broad Institute Genomics Platform"/>
            <consortium name="The Broad Institute Genome Sequencing Center for Infectious Disease"/>
            <person name="Wu L."/>
            <person name="Ma J."/>
        </authorList>
    </citation>
    <scope>NUCLEOTIDE SEQUENCE [LARGE SCALE GENOMIC DNA]</scope>
    <source>
        <strain evidence="8">CGMCC 1.5362</strain>
    </source>
</reference>
<evidence type="ECO:0000256" key="3">
    <source>
        <dbReference type="ARBA" id="ARBA00022827"/>
    </source>
</evidence>
<dbReference type="Pfam" id="PF01266">
    <property type="entry name" value="DAO"/>
    <property type="match status" value="1"/>
</dbReference>
<dbReference type="NCBIfam" id="NF008726">
    <property type="entry name" value="PRK11728.1"/>
    <property type="match status" value="1"/>
</dbReference>
<comment type="cofactor">
    <cofactor evidence="1">
        <name>FAD</name>
        <dbReference type="ChEBI" id="CHEBI:57692"/>
    </cofactor>
</comment>